<gene>
    <name evidence="1" type="ORF">LTR24_010489</name>
</gene>
<comment type="caution">
    <text evidence="1">The sequence shown here is derived from an EMBL/GenBank/DDBJ whole genome shotgun (WGS) entry which is preliminary data.</text>
</comment>
<reference evidence="1 2" key="1">
    <citation type="submission" date="2023-08" db="EMBL/GenBank/DDBJ databases">
        <title>Black Yeasts Isolated from many extreme environments.</title>
        <authorList>
            <person name="Coleine C."/>
            <person name="Stajich J.E."/>
            <person name="Selbmann L."/>
        </authorList>
    </citation>
    <scope>NUCLEOTIDE SEQUENCE [LARGE SCALE GENOMIC DNA]</scope>
    <source>
        <strain evidence="1 2">CCFEE 5885</strain>
    </source>
</reference>
<name>A0ABR0JUM9_9EURO</name>
<protein>
    <submittedName>
        <fullName evidence="1">Uncharacterized protein</fullName>
    </submittedName>
</protein>
<keyword evidence="2" id="KW-1185">Reference proteome</keyword>
<proteinExistence type="predicted"/>
<evidence type="ECO:0000313" key="2">
    <source>
        <dbReference type="Proteomes" id="UP001345013"/>
    </source>
</evidence>
<sequence>MDRKKSLSVTKGEQQELARVTEKVRDYDVEQAVITGKQHAHSALKTSIEANTHIKTQLTANTQTELDDIFSGFQRTCDLDSTGLAINYRKTLRSFHISHGSAETIRTEAIAKIDEDIRATIKSLHETLKKIDEHHGVSVKQGQEIVSRIKSMVAGELDLVHYGDDVRKETMFEDMETWPAWMGDWGGVLQGYEERTLF</sequence>
<evidence type="ECO:0000313" key="1">
    <source>
        <dbReference type="EMBL" id="KAK5072272.1"/>
    </source>
</evidence>
<dbReference type="EMBL" id="JAVRRG010000338">
    <property type="protein sequence ID" value="KAK5072272.1"/>
    <property type="molecule type" value="Genomic_DNA"/>
</dbReference>
<accession>A0ABR0JUM9</accession>
<organism evidence="1 2">
    <name type="scientific">Lithohypha guttulata</name>
    <dbReference type="NCBI Taxonomy" id="1690604"/>
    <lineage>
        <taxon>Eukaryota</taxon>
        <taxon>Fungi</taxon>
        <taxon>Dikarya</taxon>
        <taxon>Ascomycota</taxon>
        <taxon>Pezizomycotina</taxon>
        <taxon>Eurotiomycetes</taxon>
        <taxon>Chaetothyriomycetidae</taxon>
        <taxon>Chaetothyriales</taxon>
        <taxon>Trichomeriaceae</taxon>
        <taxon>Lithohypha</taxon>
    </lineage>
</organism>
<dbReference type="Proteomes" id="UP001345013">
    <property type="component" value="Unassembled WGS sequence"/>
</dbReference>